<dbReference type="PATRIC" id="fig|188932.3.peg.455"/>
<dbReference type="Proteomes" id="UP000071561">
    <property type="component" value="Chromosome"/>
</dbReference>
<keyword evidence="2" id="KW-1185">Reference proteome</keyword>
<dbReference type="OrthoDB" id="648314at2"/>
<dbReference type="AlphaFoldDB" id="A0A127V7W7"/>
<accession>A0A127V7W7</accession>
<name>A0A127V7W7_9SPHI</name>
<protein>
    <submittedName>
        <fullName evidence="1">Uncharacterized protein</fullName>
    </submittedName>
</protein>
<proteinExistence type="predicted"/>
<evidence type="ECO:0000313" key="2">
    <source>
        <dbReference type="Proteomes" id="UP000071561"/>
    </source>
</evidence>
<reference evidence="1 2" key="1">
    <citation type="submission" date="2016-03" db="EMBL/GenBank/DDBJ databases">
        <title>Complete genome sequence of Pedobacter cryoconitis PAMC 27485.</title>
        <authorList>
            <person name="Lee J."/>
            <person name="Kim O.-S."/>
        </authorList>
    </citation>
    <scope>NUCLEOTIDE SEQUENCE [LARGE SCALE GENOMIC DNA]</scope>
    <source>
        <strain evidence="1 2">PAMC 27485</strain>
    </source>
</reference>
<evidence type="ECO:0000313" key="1">
    <source>
        <dbReference type="EMBL" id="AMP97403.1"/>
    </source>
</evidence>
<gene>
    <name evidence="1" type="ORF">AY601_0447</name>
</gene>
<dbReference type="RefSeq" id="WP_068395793.1">
    <property type="nucleotide sequence ID" value="NZ_CP014504.1"/>
</dbReference>
<dbReference type="EMBL" id="CP014504">
    <property type="protein sequence ID" value="AMP97403.1"/>
    <property type="molecule type" value="Genomic_DNA"/>
</dbReference>
<sequence>MKISFKTYLNDRLKQVDFHGQLTYPLYVQVTYERKPIYFKSYYFELFSKPRYLLTVPGVGSKAPTIDEIIERENEVISFIIEKYKDNFSLELFKTAYTYYSKDLCDIMEKGFIDYLHTFFWDEGNPAFGDVLLQGCKNVIAFDVVRDFKRIFNKSLYEKLVTNSLYYAPPYLPLYGFMTKTKRWPMLILTVMEFNHPDTRNRFYEYASKYYSDRPADELLERALKWIHRI</sequence>
<organism evidence="1 2">
    <name type="scientific">Pedobacter cryoconitis</name>
    <dbReference type="NCBI Taxonomy" id="188932"/>
    <lineage>
        <taxon>Bacteria</taxon>
        <taxon>Pseudomonadati</taxon>
        <taxon>Bacteroidota</taxon>
        <taxon>Sphingobacteriia</taxon>
        <taxon>Sphingobacteriales</taxon>
        <taxon>Sphingobacteriaceae</taxon>
        <taxon>Pedobacter</taxon>
    </lineage>
</organism>
<dbReference type="KEGG" id="pcm:AY601_0447"/>